<accession>A0A9E7R348</accession>
<reference evidence="1" key="1">
    <citation type="submission" date="2022-09" db="EMBL/GenBank/DDBJ databases">
        <title>Diverse halophilic archaea isolated from saline environments.</title>
        <authorList>
            <person name="Cui H.-L."/>
        </authorList>
    </citation>
    <scope>NUCLEOTIDE SEQUENCE</scope>
    <source>
        <strain evidence="1">ZS-35-S2</strain>
    </source>
</reference>
<protein>
    <submittedName>
        <fullName evidence="1">Uncharacterized protein</fullName>
    </submittedName>
</protein>
<name>A0A9E7R348_9EURY</name>
<dbReference type="GeneID" id="74944087"/>
<organism evidence="1 2">
    <name type="scientific">Salinirubellus salinus</name>
    <dbReference type="NCBI Taxonomy" id="1364945"/>
    <lineage>
        <taxon>Archaea</taxon>
        <taxon>Methanobacteriati</taxon>
        <taxon>Methanobacteriota</taxon>
        <taxon>Stenosarchaea group</taxon>
        <taxon>Halobacteria</taxon>
        <taxon>Halobacteriales</taxon>
        <taxon>Natronomonadaceae</taxon>
        <taxon>Salinirubellus</taxon>
    </lineage>
</organism>
<dbReference type="KEGG" id="ssai:N0B31_16655"/>
<proteinExistence type="predicted"/>
<dbReference type="AlphaFoldDB" id="A0A9E7R348"/>
<keyword evidence="2" id="KW-1185">Reference proteome</keyword>
<evidence type="ECO:0000313" key="2">
    <source>
        <dbReference type="Proteomes" id="UP001057580"/>
    </source>
</evidence>
<evidence type="ECO:0000313" key="1">
    <source>
        <dbReference type="EMBL" id="UWM53755.1"/>
    </source>
</evidence>
<dbReference type="RefSeq" id="WP_260592749.1">
    <property type="nucleotide sequence ID" value="NZ_CP104003.1"/>
</dbReference>
<dbReference type="EMBL" id="CP104003">
    <property type="protein sequence ID" value="UWM53755.1"/>
    <property type="molecule type" value="Genomic_DNA"/>
</dbReference>
<sequence length="52" mass="5578">MSSDATGGGKKHLVDSATESVLEELRGPDVNETPLVAAIAKVQEWNRRLDGE</sequence>
<gene>
    <name evidence="1" type="ORF">N0B31_16655</name>
</gene>
<dbReference type="Proteomes" id="UP001057580">
    <property type="component" value="Chromosome"/>
</dbReference>